<dbReference type="EMBL" id="NGJX01000002">
    <property type="protein sequence ID" value="RSU04421.1"/>
    <property type="molecule type" value="Genomic_DNA"/>
</dbReference>
<dbReference type="RefSeq" id="WP_114288387.1">
    <property type="nucleotide sequence ID" value="NZ_CP081461.1"/>
</dbReference>
<dbReference type="OrthoDB" id="2040705at2"/>
<evidence type="ECO:0000313" key="3">
    <source>
        <dbReference type="Proteomes" id="UP000288197"/>
    </source>
</evidence>
<feature type="transmembrane region" description="Helical" evidence="1">
    <location>
        <begin position="43"/>
        <end position="64"/>
    </location>
</feature>
<organism evidence="2 3">
    <name type="scientific">Vagococcus fluvialis</name>
    <dbReference type="NCBI Taxonomy" id="2738"/>
    <lineage>
        <taxon>Bacteria</taxon>
        <taxon>Bacillati</taxon>
        <taxon>Bacillota</taxon>
        <taxon>Bacilli</taxon>
        <taxon>Lactobacillales</taxon>
        <taxon>Enterococcaceae</taxon>
        <taxon>Vagococcus</taxon>
    </lineage>
</organism>
<reference evidence="2 3" key="1">
    <citation type="submission" date="2017-05" db="EMBL/GenBank/DDBJ databases">
        <title>Vagococcus spp. assemblies.</title>
        <authorList>
            <person name="Gulvik C.A."/>
        </authorList>
    </citation>
    <scope>NUCLEOTIDE SEQUENCE [LARGE SCALE GENOMIC DNA]</scope>
    <source>
        <strain evidence="2 3">NCFB 2497</strain>
    </source>
</reference>
<keyword evidence="1" id="KW-1133">Transmembrane helix</keyword>
<proteinExistence type="predicted"/>
<dbReference type="PANTHER" id="PTHR40078">
    <property type="entry name" value="INTEGRAL MEMBRANE PROTEIN-RELATED"/>
    <property type="match status" value="1"/>
</dbReference>
<feature type="transmembrane region" description="Helical" evidence="1">
    <location>
        <begin position="182"/>
        <end position="202"/>
    </location>
</feature>
<dbReference type="AlphaFoldDB" id="A0A369B561"/>
<evidence type="ECO:0000256" key="1">
    <source>
        <dbReference type="SAM" id="Phobius"/>
    </source>
</evidence>
<dbReference type="InterPro" id="IPR038750">
    <property type="entry name" value="YczE/YyaS-like"/>
</dbReference>
<gene>
    <name evidence="2" type="ORF">CBF32_03315</name>
</gene>
<keyword evidence="3" id="KW-1185">Reference proteome</keyword>
<dbReference type="GeneID" id="63145018"/>
<feature type="transmembrane region" description="Helical" evidence="1">
    <location>
        <begin position="154"/>
        <end position="176"/>
    </location>
</feature>
<feature type="transmembrane region" description="Helical" evidence="1">
    <location>
        <begin position="73"/>
        <end position="94"/>
    </location>
</feature>
<name>A0A369B561_9ENTE</name>
<keyword evidence="1" id="KW-0472">Membrane</keyword>
<dbReference type="PANTHER" id="PTHR40078:SF1">
    <property type="entry name" value="INTEGRAL MEMBRANE PROTEIN"/>
    <property type="match status" value="1"/>
</dbReference>
<accession>A0A369B561</accession>
<sequence>MKKLMSSLIYYFISAVGISLTIKAGIGVSSFNSLNVAVSNLTTIQVGTITSVINLLFLVGCLVIDENRKLSKYLLMFVATMSFGMVINFVYYTLFANVTLVSYFLKISVFVLGVAIAGFGTGQVLRINLLTFPIESFCQLLASKTKLTFSNYRYGVDIVCVVLSILISVLFSLPIVVREGTILSLFLLSGVISFSKKITLFAK</sequence>
<comment type="caution">
    <text evidence="2">The sequence shown here is derived from an EMBL/GenBank/DDBJ whole genome shotgun (WGS) entry which is preliminary data.</text>
</comment>
<feature type="transmembrane region" description="Helical" evidence="1">
    <location>
        <begin position="100"/>
        <end position="120"/>
    </location>
</feature>
<dbReference type="Pfam" id="PF19700">
    <property type="entry name" value="DUF6198"/>
    <property type="match status" value="1"/>
</dbReference>
<dbReference type="Proteomes" id="UP000288197">
    <property type="component" value="Unassembled WGS sequence"/>
</dbReference>
<keyword evidence="1" id="KW-0812">Transmembrane</keyword>
<feature type="transmembrane region" description="Helical" evidence="1">
    <location>
        <begin position="9"/>
        <end position="31"/>
    </location>
</feature>
<protein>
    <submittedName>
        <fullName evidence="2">Uncharacterized protein</fullName>
    </submittedName>
</protein>
<evidence type="ECO:0000313" key="2">
    <source>
        <dbReference type="EMBL" id="RSU04421.1"/>
    </source>
</evidence>